<protein>
    <submittedName>
        <fullName evidence="1">Uncharacterized protein</fullName>
    </submittedName>
</protein>
<organism evidence="1">
    <name type="scientific">marine metagenome</name>
    <dbReference type="NCBI Taxonomy" id="408172"/>
    <lineage>
        <taxon>unclassified sequences</taxon>
        <taxon>metagenomes</taxon>
        <taxon>ecological metagenomes</taxon>
    </lineage>
</organism>
<dbReference type="EMBL" id="UINC01217031">
    <property type="protein sequence ID" value="SVE43449.1"/>
    <property type="molecule type" value="Genomic_DNA"/>
</dbReference>
<feature type="non-terminal residue" evidence="1">
    <location>
        <position position="1"/>
    </location>
</feature>
<name>A0A383DGL6_9ZZZZ</name>
<dbReference type="AlphaFoldDB" id="A0A383DGL6"/>
<reference evidence="1" key="1">
    <citation type="submission" date="2018-05" db="EMBL/GenBank/DDBJ databases">
        <authorList>
            <person name="Lanie J.A."/>
            <person name="Ng W.-L."/>
            <person name="Kazmierczak K.M."/>
            <person name="Andrzejewski T.M."/>
            <person name="Davidsen T.M."/>
            <person name="Wayne K.J."/>
            <person name="Tettelin H."/>
            <person name="Glass J.I."/>
            <person name="Rusch D."/>
            <person name="Podicherti R."/>
            <person name="Tsui H.-C.T."/>
            <person name="Winkler M.E."/>
        </authorList>
    </citation>
    <scope>NUCLEOTIDE SEQUENCE</scope>
</reference>
<feature type="non-terminal residue" evidence="1">
    <location>
        <position position="27"/>
    </location>
</feature>
<accession>A0A383DGL6</accession>
<gene>
    <name evidence="1" type="ORF">METZ01_LOCUS496303</name>
</gene>
<sequence length="27" mass="2944">VGEVIAQDPPEEFPRLAVGQFVDKGDM</sequence>
<evidence type="ECO:0000313" key="1">
    <source>
        <dbReference type="EMBL" id="SVE43449.1"/>
    </source>
</evidence>
<proteinExistence type="predicted"/>